<name>A0AAV8V2H6_9RHOD</name>
<evidence type="ECO:0000259" key="3">
    <source>
        <dbReference type="PROSITE" id="PS51671"/>
    </source>
</evidence>
<keyword evidence="5" id="KW-1185">Reference proteome</keyword>
<dbReference type="Gene3D" id="3.40.50.170">
    <property type="entry name" value="Formyl transferase, N-terminal domain"/>
    <property type="match status" value="1"/>
</dbReference>
<evidence type="ECO:0000313" key="5">
    <source>
        <dbReference type="Proteomes" id="UP001157974"/>
    </source>
</evidence>
<keyword evidence="1" id="KW-0554">One-carbon metabolism</keyword>
<dbReference type="SUPFAM" id="SSF55021">
    <property type="entry name" value="ACT-like"/>
    <property type="match status" value="1"/>
</dbReference>
<evidence type="ECO:0000256" key="2">
    <source>
        <dbReference type="ARBA" id="ARBA00022801"/>
    </source>
</evidence>
<dbReference type="PANTHER" id="PTHR42706">
    <property type="entry name" value="FORMYLTETRAHYDROFOLATE DEFORMYLASE"/>
    <property type="match status" value="1"/>
</dbReference>
<dbReference type="GO" id="GO:0006189">
    <property type="term" value="P:'de novo' IMP biosynthetic process"/>
    <property type="evidence" value="ECO:0007669"/>
    <property type="project" value="InterPro"/>
</dbReference>
<dbReference type="GO" id="GO:0006730">
    <property type="term" value="P:one-carbon metabolic process"/>
    <property type="evidence" value="ECO:0007669"/>
    <property type="project" value="UniProtKB-KW"/>
</dbReference>
<keyword evidence="2" id="KW-0378">Hydrolase</keyword>
<dbReference type="EMBL" id="JAMWBK010000002">
    <property type="protein sequence ID" value="KAJ8907802.1"/>
    <property type="molecule type" value="Genomic_DNA"/>
</dbReference>
<protein>
    <recommendedName>
        <fullName evidence="3">ACT domain-containing protein</fullName>
    </recommendedName>
</protein>
<dbReference type="PRINTS" id="PR01575">
    <property type="entry name" value="FFH4HYDRLASE"/>
</dbReference>
<dbReference type="PROSITE" id="PS51671">
    <property type="entry name" value="ACT"/>
    <property type="match status" value="1"/>
</dbReference>
<dbReference type="Gene3D" id="3.30.70.260">
    <property type="match status" value="1"/>
</dbReference>
<evidence type="ECO:0000256" key="1">
    <source>
        <dbReference type="ARBA" id="ARBA00022563"/>
    </source>
</evidence>
<proteinExistence type="predicted"/>
<dbReference type="PIRSF" id="PIRSF036480">
    <property type="entry name" value="FormyFH4_hydr"/>
    <property type="match status" value="1"/>
</dbReference>
<dbReference type="GO" id="GO:0008864">
    <property type="term" value="F:formyltetrahydrofolate deformylase activity"/>
    <property type="evidence" value="ECO:0007669"/>
    <property type="project" value="InterPro"/>
</dbReference>
<reference evidence="4 5" key="1">
    <citation type="journal article" date="2023" name="Nat. Commun.">
        <title>Origin of minicircular mitochondrial genomes in red algae.</title>
        <authorList>
            <person name="Lee Y."/>
            <person name="Cho C.H."/>
            <person name="Lee Y.M."/>
            <person name="Park S.I."/>
            <person name="Yang J.H."/>
            <person name="West J.A."/>
            <person name="Bhattacharya D."/>
            <person name="Yoon H.S."/>
        </authorList>
    </citation>
    <scope>NUCLEOTIDE SEQUENCE [LARGE SCALE GENOMIC DNA]</scope>
    <source>
        <strain evidence="4 5">CCMP1338</strain>
        <tissue evidence="4">Whole cell</tissue>
    </source>
</reference>
<dbReference type="AlphaFoldDB" id="A0AAV8V2H6"/>
<gene>
    <name evidence="4" type="ORF">NDN08_007906</name>
</gene>
<dbReference type="InterPro" id="IPR002912">
    <property type="entry name" value="ACT_dom"/>
</dbReference>
<feature type="domain" description="ACT" evidence="3">
    <location>
        <begin position="14"/>
        <end position="116"/>
    </location>
</feature>
<accession>A0AAV8V2H6</accession>
<dbReference type="InterPro" id="IPR045865">
    <property type="entry name" value="ACT-like_dom_sf"/>
</dbReference>
<dbReference type="Proteomes" id="UP001157974">
    <property type="component" value="Unassembled WGS sequence"/>
</dbReference>
<dbReference type="NCBIfam" id="NF004684">
    <property type="entry name" value="PRK06027.1"/>
    <property type="match status" value="1"/>
</dbReference>
<evidence type="ECO:0000313" key="4">
    <source>
        <dbReference type="EMBL" id="KAJ8907802.1"/>
    </source>
</evidence>
<dbReference type="InterPro" id="IPR036477">
    <property type="entry name" value="Formyl_transf_N_sf"/>
</dbReference>
<dbReference type="InterPro" id="IPR002376">
    <property type="entry name" value="Formyl_transf_N"/>
</dbReference>
<dbReference type="InterPro" id="IPR004810">
    <property type="entry name" value="PurU"/>
</dbReference>
<dbReference type="SUPFAM" id="SSF53328">
    <property type="entry name" value="Formyltransferase"/>
    <property type="match status" value="1"/>
</dbReference>
<sequence>MNLSRLRSCYKRISAVVECPDQLGIVASITNFLSSRNANITAVDQYLAPLCGDEVHSKDGLERESHSRSSDAIKNFIMRFEFSYTDSNWTREDIESDMDELERNLNGKVTLRYESEPLSLAILLSKSSHCADELLYRWRTGELPCKITSIMSNHKSAETLAKAYDLPFVFVDVSRPDKSEGEILGRVVETTDLLVLARYMQILSSHFLDSYKKPIINIHHGLLPAFKGARPYHQMYEAGVKIIGATAHYVSPQLDAGPIIQQDVAPVNHRMSIAELKQVGIGLERSALVSGVKKHLENKLVRFGDRVIVF</sequence>
<organism evidence="4 5">
    <name type="scientific">Rhodosorus marinus</name>
    <dbReference type="NCBI Taxonomy" id="101924"/>
    <lineage>
        <taxon>Eukaryota</taxon>
        <taxon>Rhodophyta</taxon>
        <taxon>Stylonematophyceae</taxon>
        <taxon>Stylonematales</taxon>
        <taxon>Stylonemataceae</taxon>
        <taxon>Rhodosorus</taxon>
    </lineage>
</organism>
<dbReference type="Pfam" id="PF00551">
    <property type="entry name" value="Formyl_trans_N"/>
    <property type="match status" value="1"/>
</dbReference>
<comment type="caution">
    <text evidence="4">The sequence shown here is derived from an EMBL/GenBank/DDBJ whole genome shotgun (WGS) entry which is preliminary data.</text>
</comment>
<dbReference type="PANTHER" id="PTHR42706:SF1">
    <property type="entry name" value="FORMYLTETRAHYDROFOLATE DEFORMYLASE 2, MITOCHONDRIAL"/>
    <property type="match status" value="1"/>
</dbReference>